<protein>
    <submittedName>
        <fullName evidence="1">Uncharacterized protein</fullName>
    </submittedName>
</protein>
<organism evidence="1 2">
    <name type="scientific">Cotesia glomerata</name>
    <name type="common">Lepidopteran parasitic wasp</name>
    <name type="synonym">Apanteles glomeratus</name>
    <dbReference type="NCBI Taxonomy" id="32391"/>
    <lineage>
        <taxon>Eukaryota</taxon>
        <taxon>Metazoa</taxon>
        <taxon>Ecdysozoa</taxon>
        <taxon>Arthropoda</taxon>
        <taxon>Hexapoda</taxon>
        <taxon>Insecta</taxon>
        <taxon>Pterygota</taxon>
        <taxon>Neoptera</taxon>
        <taxon>Endopterygota</taxon>
        <taxon>Hymenoptera</taxon>
        <taxon>Apocrita</taxon>
        <taxon>Ichneumonoidea</taxon>
        <taxon>Braconidae</taxon>
        <taxon>Microgastrinae</taxon>
        <taxon>Cotesia</taxon>
    </lineage>
</organism>
<dbReference type="EMBL" id="JAHXZJ010002609">
    <property type="protein sequence ID" value="KAH0540439.1"/>
    <property type="molecule type" value="Genomic_DNA"/>
</dbReference>
<name>A0AAV7I3I8_COTGL</name>
<proteinExistence type="predicted"/>
<dbReference type="AlphaFoldDB" id="A0AAV7I3I8"/>
<dbReference type="Proteomes" id="UP000826195">
    <property type="component" value="Unassembled WGS sequence"/>
</dbReference>
<reference evidence="1 2" key="1">
    <citation type="journal article" date="2021" name="J. Hered.">
        <title>A chromosome-level genome assembly of the parasitoid wasp, Cotesia glomerata (Hymenoptera: Braconidae).</title>
        <authorList>
            <person name="Pinto B.J."/>
            <person name="Weis J.J."/>
            <person name="Gamble T."/>
            <person name="Ode P.J."/>
            <person name="Paul R."/>
            <person name="Zaspel J.M."/>
        </authorList>
    </citation>
    <scope>NUCLEOTIDE SEQUENCE [LARGE SCALE GENOMIC DNA]</scope>
    <source>
        <strain evidence="1">CgM1</strain>
    </source>
</reference>
<gene>
    <name evidence="1" type="ORF">KQX54_017362</name>
</gene>
<evidence type="ECO:0000313" key="1">
    <source>
        <dbReference type="EMBL" id="KAH0540439.1"/>
    </source>
</evidence>
<accession>A0AAV7I3I8</accession>
<evidence type="ECO:0000313" key="2">
    <source>
        <dbReference type="Proteomes" id="UP000826195"/>
    </source>
</evidence>
<comment type="caution">
    <text evidence="1">The sequence shown here is derived from an EMBL/GenBank/DDBJ whole genome shotgun (WGS) entry which is preliminary data.</text>
</comment>
<keyword evidence="2" id="KW-1185">Reference proteome</keyword>
<sequence length="76" mass="8528">MHSAVGIRQDRQPVQPKAVPSVIIVENNRVTLSLGCVEIPEVIFESLRGSRECEILHGRRGRKDSAGIRRVLKKIK</sequence>